<reference evidence="2" key="2">
    <citation type="submission" date="2020-11" db="EMBL/GenBank/DDBJ databases">
        <authorList>
            <person name="McCartney M.A."/>
            <person name="Auch B."/>
            <person name="Kono T."/>
            <person name="Mallez S."/>
            <person name="Becker A."/>
            <person name="Gohl D.M."/>
            <person name="Silverstein K.A.T."/>
            <person name="Koren S."/>
            <person name="Bechman K.B."/>
            <person name="Herman A."/>
            <person name="Abrahante J.E."/>
            <person name="Garbe J."/>
        </authorList>
    </citation>
    <scope>NUCLEOTIDE SEQUENCE</scope>
    <source>
        <strain evidence="2">Duluth1</strain>
        <tissue evidence="2">Whole animal</tissue>
    </source>
</reference>
<dbReference type="InterPro" id="IPR020405">
    <property type="entry name" value="Atypical_DUSP_subfamA"/>
</dbReference>
<name>A0A9D4R5N7_DREPO</name>
<comment type="caution">
    <text evidence="2">The sequence shown here is derived from an EMBL/GenBank/DDBJ whole genome shotgun (WGS) entry which is preliminary data.</text>
</comment>
<dbReference type="InterPro" id="IPR029021">
    <property type="entry name" value="Prot-tyrosine_phosphatase-like"/>
</dbReference>
<dbReference type="Gene3D" id="3.90.190.10">
    <property type="entry name" value="Protein tyrosine phosphatase superfamily"/>
    <property type="match status" value="1"/>
</dbReference>
<dbReference type="PRINTS" id="PR01909">
    <property type="entry name" value="ADSPHPHTASEA"/>
</dbReference>
<dbReference type="EMBL" id="JAIWYP010000003">
    <property type="protein sequence ID" value="KAH3855178.1"/>
    <property type="molecule type" value="Genomic_DNA"/>
</dbReference>
<dbReference type="PRINTS" id="PR01908">
    <property type="entry name" value="ADSPHPHTASE"/>
</dbReference>
<comment type="function">
    <text evidence="1">Dual specificity phosphatase able to dephosphorylate phosphotyrosine, phosphoserine and phosphothreonine residues, with a preference for phosphotyrosine as a substrate.</text>
</comment>
<dbReference type="EC" id="3.1.3.16" evidence="1"/>
<dbReference type="PANTHER" id="PTHR45682">
    <property type="entry name" value="AGAP008228-PA"/>
    <property type="match status" value="1"/>
</dbReference>
<dbReference type="EC" id="3.1.3.48" evidence="1"/>
<gene>
    <name evidence="2" type="ORF">DPMN_097740</name>
</gene>
<evidence type="ECO:0000313" key="3">
    <source>
        <dbReference type="Proteomes" id="UP000828390"/>
    </source>
</evidence>
<comment type="catalytic activity">
    <reaction evidence="1">
        <text>O-phospho-L-tyrosyl-[protein] + H2O = L-tyrosyl-[protein] + phosphate</text>
        <dbReference type="Rhea" id="RHEA:10684"/>
        <dbReference type="Rhea" id="RHEA-COMP:10136"/>
        <dbReference type="Rhea" id="RHEA-COMP:20101"/>
        <dbReference type="ChEBI" id="CHEBI:15377"/>
        <dbReference type="ChEBI" id="CHEBI:43474"/>
        <dbReference type="ChEBI" id="CHEBI:46858"/>
        <dbReference type="ChEBI" id="CHEBI:61978"/>
        <dbReference type="EC" id="3.1.3.48"/>
    </reaction>
</comment>
<dbReference type="PANTHER" id="PTHR45682:SF1">
    <property type="entry name" value="DUAL SPECIFICITY PROTEIN PHOSPHATASE 3"/>
    <property type="match status" value="1"/>
</dbReference>
<keyword evidence="3" id="KW-1185">Reference proteome</keyword>
<keyword evidence="1" id="KW-0904">Protein phosphatase</keyword>
<reference evidence="2" key="1">
    <citation type="journal article" date="2019" name="bioRxiv">
        <title>The Genome of the Zebra Mussel, Dreissena polymorpha: A Resource for Invasive Species Research.</title>
        <authorList>
            <person name="McCartney M.A."/>
            <person name="Auch B."/>
            <person name="Kono T."/>
            <person name="Mallez S."/>
            <person name="Zhang Y."/>
            <person name="Obille A."/>
            <person name="Becker A."/>
            <person name="Abrahante J.E."/>
            <person name="Garbe J."/>
            <person name="Badalamenti J.P."/>
            <person name="Herman A."/>
            <person name="Mangelson H."/>
            <person name="Liachko I."/>
            <person name="Sullivan S."/>
            <person name="Sone E.D."/>
            <person name="Koren S."/>
            <person name="Silverstein K.A.T."/>
            <person name="Beckman K.B."/>
            <person name="Gohl D.M."/>
        </authorList>
    </citation>
    <scope>NUCLEOTIDE SEQUENCE</scope>
    <source>
        <strain evidence="2">Duluth1</strain>
        <tissue evidence="2">Whole animal</tissue>
    </source>
</reference>
<evidence type="ECO:0000313" key="2">
    <source>
        <dbReference type="EMBL" id="KAH3855178.1"/>
    </source>
</evidence>
<comment type="similarity">
    <text evidence="1">Belongs to the protein-tyrosine phosphatase family. Non-receptor class dual specificity subfamily.</text>
</comment>
<accession>A0A9D4R5N7</accession>
<dbReference type="AlphaFoldDB" id="A0A9D4R5N7"/>
<dbReference type="GO" id="GO:0005737">
    <property type="term" value="C:cytoplasm"/>
    <property type="evidence" value="ECO:0007669"/>
    <property type="project" value="TreeGrafter"/>
</dbReference>
<dbReference type="GO" id="GO:0033549">
    <property type="term" value="F:MAP kinase phosphatase activity"/>
    <property type="evidence" value="ECO:0007669"/>
    <property type="project" value="TreeGrafter"/>
</dbReference>
<organism evidence="2 3">
    <name type="scientific">Dreissena polymorpha</name>
    <name type="common">Zebra mussel</name>
    <name type="synonym">Mytilus polymorpha</name>
    <dbReference type="NCBI Taxonomy" id="45954"/>
    <lineage>
        <taxon>Eukaryota</taxon>
        <taxon>Metazoa</taxon>
        <taxon>Spiralia</taxon>
        <taxon>Lophotrochozoa</taxon>
        <taxon>Mollusca</taxon>
        <taxon>Bivalvia</taxon>
        <taxon>Autobranchia</taxon>
        <taxon>Heteroconchia</taxon>
        <taxon>Euheterodonta</taxon>
        <taxon>Imparidentia</taxon>
        <taxon>Neoheterodontei</taxon>
        <taxon>Myida</taxon>
        <taxon>Dreissenoidea</taxon>
        <taxon>Dreissenidae</taxon>
        <taxon>Dreissena</taxon>
    </lineage>
</organism>
<dbReference type="GO" id="GO:0008138">
    <property type="term" value="F:protein tyrosine/serine/threonine phosphatase activity"/>
    <property type="evidence" value="ECO:0007669"/>
    <property type="project" value="UniProtKB-UniRule"/>
</dbReference>
<evidence type="ECO:0000256" key="1">
    <source>
        <dbReference type="RuleBase" id="RU366038"/>
    </source>
</evidence>
<protein>
    <recommendedName>
        <fullName evidence="1">Dual specificity protein phosphatase</fullName>
        <ecNumber evidence="1">3.1.3.16</ecNumber>
        <ecNumber evidence="1">3.1.3.48</ecNumber>
    </recommendedName>
</protein>
<sequence>MENGQKLCSYQQAKDFLMTAADMHKPGKKVPHGAQQSVWMCLMAPPNDHHNEVYQNIILGDDHLAKSADELRALGVTHVVNCACGKRFNMVDTSAEDFASSGIQFHGIAATDIMTFKMAPHFEAASKFMKDALDGGGE</sequence>
<proteinExistence type="inferred from homology"/>
<keyword evidence="1" id="KW-0378">Hydrolase</keyword>
<dbReference type="Proteomes" id="UP000828390">
    <property type="component" value="Unassembled WGS sequence"/>
</dbReference>
<dbReference type="GO" id="GO:0004725">
    <property type="term" value="F:protein tyrosine phosphatase activity"/>
    <property type="evidence" value="ECO:0007669"/>
    <property type="project" value="UniProtKB-EC"/>
</dbReference>
<comment type="catalytic activity">
    <reaction evidence="1">
        <text>O-phospho-L-threonyl-[protein] + H2O = L-threonyl-[protein] + phosphate</text>
        <dbReference type="Rhea" id="RHEA:47004"/>
        <dbReference type="Rhea" id="RHEA-COMP:11060"/>
        <dbReference type="Rhea" id="RHEA-COMP:11605"/>
        <dbReference type="ChEBI" id="CHEBI:15377"/>
        <dbReference type="ChEBI" id="CHEBI:30013"/>
        <dbReference type="ChEBI" id="CHEBI:43474"/>
        <dbReference type="ChEBI" id="CHEBI:61977"/>
        <dbReference type="EC" id="3.1.3.16"/>
    </reaction>
</comment>
<comment type="catalytic activity">
    <reaction evidence="1">
        <text>O-phospho-L-seryl-[protein] + H2O = L-seryl-[protein] + phosphate</text>
        <dbReference type="Rhea" id="RHEA:20629"/>
        <dbReference type="Rhea" id="RHEA-COMP:9863"/>
        <dbReference type="Rhea" id="RHEA-COMP:11604"/>
        <dbReference type="ChEBI" id="CHEBI:15377"/>
        <dbReference type="ChEBI" id="CHEBI:29999"/>
        <dbReference type="ChEBI" id="CHEBI:43474"/>
        <dbReference type="ChEBI" id="CHEBI:83421"/>
        <dbReference type="EC" id="3.1.3.16"/>
    </reaction>
</comment>
<dbReference type="GO" id="GO:0004722">
    <property type="term" value="F:protein serine/threonine phosphatase activity"/>
    <property type="evidence" value="ECO:0007669"/>
    <property type="project" value="UniProtKB-EC"/>
</dbReference>
<dbReference type="GO" id="GO:0043409">
    <property type="term" value="P:negative regulation of MAPK cascade"/>
    <property type="evidence" value="ECO:0007669"/>
    <property type="project" value="TreeGrafter"/>
</dbReference>
<dbReference type="SUPFAM" id="SSF52799">
    <property type="entry name" value="(Phosphotyrosine protein) phosphatases II"/>
    <property type="match status" value="1"/>
</dbReference>